<evidence type="ECO:0000256" key="8">
    <source>
        <dbReference type="ARBA" id="ARBA00023136"/>
    </source>
</evidence>
<comment type="caution">
    <text evidence="15">The sequence shown here is derived from an EMBL/GenBank/DDBJ whole genome shotgun (WGS) entry which is preliminary data.</text>
</comment>
<comment type="catalytic activity">
    <reaction evidence="11">
        <text>[protein]-C-terminal S-[(2E,6E)-farnesyl]-L-cysteine methyl ester + H2O = [protein]-C-terminal S-[(2E,6E)-farnesyl]-L-cysteine + methanol + H(+)</text>
        <dbReference type="Rhea" id="RHEA:48520"/>
        <dbReference type="Rhea" id="RHEA-COMP:12125"/>
        <dbReference type="Rhea" id="RHEA-COMP:12126"/>
        <dbReference type="ChEBI" id="CHEBI:15377"/>
        <dbReference type="ChEBI" id="CHEBI:15378"/>
        <dbReference type="ChEBI" id="CHEBI:17790"/>
        <dbReference type="ChEBI" id="CHEBI:90510"/>
        <dbReference type="ChEBI" id="CHEBI:90511"/>
        <dbReference type="EC" id="3.1.1.n2"/>
    </reaction>
</comment>
<name>A0AAW2NIF7_9LAMI</name>
<evidence type="ECO:0000256" key="7">
    <source>
        <dbReference type="ARBA" id="ARBA00023034"/>
    </source>
</evidence>
<dbReference type="Gene3D" id="3.40.50.1820">
    <property type="entry name" value="alpha/beta hydrolase"/>
    <property type="match status" value="1"/>
</dbReference>
<evidence type="ECO:0000256" key="1">
    <source>
        <dbReference type="ARBA" id="ARBA00004586"/>
    </source>
</evidence>
<evidence type="ECO:0000256" key="13">
    <source>
        <dbReference type="SAM" id="Phobius"/>
    </source>
</evidence>
<dbReference type="PANTHER" id="PTHR48081">
    <property type="entry name" value="AB HYDROLASE SUPERFAMILY PROTEIN C4A8.06C"/>
    <property type="match status" value="1"/>
</dbReference>
<evidence type="ECO:0000256" key="9">
    <source>
        <dbReference type="ARBA" id="ARBA00038028"/>
    </source>
</evidence>
<keyword evidence="4" id="KW-0378">Hydrolase</keyword>
<keyword evidence="7" id="KW-0333">Golgi apparatus</keyword>
<evidence type="ECO:0000256" key="2">
    <source>
        <dbReference type="ARBA" id="ARBA00004653"/>
    </source>
</evidence>
<dbReference type="InterPro" id="IPR029058">
    <property type="entry name" value="AB_hydrolase_fold"/>
</dbReference>
<feature type="domain" description="BD-FAE-like" evidence="14">
    <location>
        <begin position="142"/>
        <end position="350"/>
    </location>
</feature>
<evidence type="ECO:0000256" key="10">
    <source>
        <dbReference type="ARBA" id="ARBA00038928"/>
    </source>
</evidence>
<keyword evidence="8 13" id="KW-0472">Membrane</keyword>
<comment type="subcellular location">
    <subcellularLocation>
        <location evidence="1">Endoplasmic reticulum membrane</location>
    </subcellularLocation>
    <subcellularLocation>
        <location evidence="2">Golgi apparatus membrane</location>
        <topology evidence="2">Multi-pass membrane protein</topology>
    </subcellularLocation>
</comment>
<dbReference type="GO" id="GO:0000139">
    <property type="term" value="C:Golgi membrane"/>
    <property type="evidence" value="ECO:0007669"/>
    <property type="project" value="UniProtKB-SubCell"/>
</dbReference>
<dbReference type="InterPro" id="IPR049492">
    <property type="entry name" value="BD-FAE-like_dom"/>
</dbReference>
<keyword evidence="6 13" id="KW-1133">Transmembrane helix</keyword>
<dbReference type="SUPFAM" id="SSF53474">
    <property type="entry name" value="alpha/beta-Hydrolases"/>
    <property type="match status" value="1"/>
</dbReference>
<dbReference type="GO" id="GO:0016787">
    <property type="term" value="F:hydrolase activity"/>
    <property type="evidence" value="ECO:0007669"/>
    <property type="project" value="UniProtKB-KW"/>
</dbReference>
<reference evidence="15" key="1">
    <citation type="submission" date="2020-06" db="EMBL/GenBank/DDBJ databases">
        <authorList>
            <person name="Li T."/>
            <person name="Hu X."/>
            <person name="Zhang T."/>
            <person name="Song X."/>
            <person name="Zhang H."/>
            <person name="Dai N."/>
            <person name="Sheng W."/>
            <person name="Hou X."/>
            <person name="Wei L."/>
        </authorList>
    </citation>
    <scope>NUCLEOTIDE SEQUENCE</scope>
    <source>
        <strain evidence="15">G01</strain>
        <tissue evidence="15">Leaf</tissue>
    </source>
</reference>
<feature type="region of interest" description="Disordered" evidence="12">
    <location>
        <begin position="41"/>
        <end position="63"/>
    </location>
</feature>
<dbReference type="GO" id="GO:0005789">
    <property type="term" value="C:endoplasmic reticulum membrane"/>
    <property type="evidence" value="ECO:0007669"/>
    <property type="project" value="UniProtKB-SubCell"/>
</dbReference>
<dbReference type="Pfam" id="PF20434">
    <property type="entry name" value="BD-FAE"/>
    <property type="match status" value="1"/>
</dbReference>
<dbReference type="InterPro" id="IPR019826">
    <property type="entry name" value="Carboxylesterase_B_AS"/>
</dbReference>
<evidence type="ECO:0000256" key="12">
    <source>
        <dbReference type="SAM" id="MobiDB-lite"/>
    </source>
</evidence>
<gene>
    <name evidence="15" type="ORF">Sangu_1243400</name>
</gene>
<protein>
    <recommendedName>
        <fullName evidence="10">protein-S-isoprenylcysteine alpha-carbonyl methylesterase</fullName>
        <ecNumber evidence="10">3.1.1.n2</ecNumber>
    </recommendedName>
</protein>
<evidence type="ECO:0000256" key="4">
    <source>
        <dbReference type="ARBA" id="ARBA00022801"/>
    </source>
</evidence>
<evidence type="ECO:0000256" key="6">
    <source>
        <dbReference type="ARBA" id="ARBA00022989"/>
    </source>
</evidence>
<feature type="transmembrane region" description="Helical" evidence="13">
    <location>
        <begin position="101"/>
        <end position="124"/>
    </location>
</feature>
<evidence type="ECO:0000259" key="14">
    <source>
        <dbReference type="Pfam" id="PF20434"/>
    </source>
</evidence>
<evidence type="ECO:0000313" key="15">
    <source>
        <dbReference type="EMBL" id="KAL0343560.1"/>
    </source>
</evidence>
<dbReference type="InterPro" id="IPR050300">
    <property type="entry name" value="GDXG_lipolytic_enzyme"/>
</dbReference>
<keyword evidence="5" id="KW-0256">Endoplasmic reticulum</keyword>
<evidence type="ECO:0000256" key="3">
    <source>
        <dbReference type="ARBA" id="ARBA00022692"/>
    </source>
</evidence>
<dbReference type="EC" id="3.1.1.n2" evidence="10"/>
<evidence type="ECO:0000256" key="5">
    <source>
        <dbReference type="ARBA" id="ARBA00022824"/>
    </source>
</evidence>
<accession>A0AAW2NIF7</accession>
<keyword evidence="3 13" id="KW-0812">Transmembrane</keyword>
<comment type="similarity">
    <text evidence="9">Belongs to the AB hydrolase superfamily. Isoprenylcysteine methylesterase family.</text>
</comment>
<dbReference type="EMBL" id="JACGWK010000007">
    <property type="protein sequence ID" value="KAL0343560.1"/>
    <property type="molecule type" value="Genomic_DNA"/>
</dbReference>
<organism evidence="15">
    <name type="scientific">Sesamum angustifolium</name>
    <dbReference type="NCBI Taxonomy" id="2727405"/>
    <lineage>
        <taxon>Eukaryota</taxon>
        <taxon>Viridiplantae</taxon>
        <taxon>Streptophyta</taxon>
        <taxon>Embryophyta</taxon>
        <taxon>Tracheophyta</taxon>
        <taxon>Spermatophyta</taxon>
        <taxon>Magnoliopsida</taxon>
        <taxon>eudicotyledons</taxon>
        <taxon>Gunneridae</taxon>
        <taxon>Pentapetalae</taxon>
        <taxon>asterids</taxon>
        <taxon>lamiids</taxon>
        <taxon>Lamiales</taxon>
        <taxon>Pedaliaceae</taxon>
        <taxon>Sesamum</taxon>
    </lineage>
</organism>
<reference evidence="15" key="2">
    <citation type="journal article" date="2024" name="Plant">
        <title>Genomic evolution and insights into agronomic trait innovations of Sesamum species.</title>
        <authorList>
            <person name="Miao H."/>
            <person name="Wang L."/>
            <person name="Qu L."/>
            <person name="Liu H."/>
            <person name="Sun Y."/>
            <person name="Le M."/>
            <person name="Wang Q."/>
            <person name="Wei S."/>
            <person name="Zheng Y."/>
            <person name="Lin W."/>
            <person name="Duan Y."/>
            <person name="Cao H."/>
            <person name="Xiong S."/>
            <person name="Wang X."/>
            <person name="Wei L."/>
            <person name="Li C."/>
            <person name="Ma Q."/>
            <person name="Ju M."/>
            <person name="Zhao R."/>
            <person name="Li G."/>
            <person name="Mu C."/>
            <person name="Tian Q."/>
            <person name="Mei H."/>
            <person name="Zhang T."/>
            <person name="Gao T."/>
            <person name="Zhang H."/>
        </authorList>
    </citation>
    <scope>NUCLEOTIDE SEQUENCE</scope>
    <source>
        <strain evidence="15">G01</strain>
    </source>
</reference>
<dbReference type="PROSITE" id="PS00122">
    <property type="entry name" value="CARBOXYLESTERASE_B_1"/>
    <property type="match status" value="1"/>
</dbReference>
<dbReference type="PANTHER" id="PTHR48081:SF33">
    <property type="entry name" value="KYNURENINE FORMAMIDASE"/>
    <property type="match status" value="1"/>
</dbReference>
<evidence type="ECO:0000256" key="11">
    <source>
        <dbReference type="ARBA" id="ARBA00049507"/>
    </source>
</evidence>
<dbReference type="FunFam" id="3.40.50.1820:FF:000084">
    <property type="entry name" value="Isoprenylcysteine alpha-carbonyl methylesterase ICME"/>
    <property type="match status" value="1"/>
</dbReference>
<proteinExistence type="inferred from homology"/>
<dbReference type="AlphaFoldDB" id="A0AAW2NIF7"/>
<sequence>METSSSLPANLLSRDSINEITEEMETDALVRMSSFPTAPALNQQRRRRVGNRSPSLAKRPCRQQSFSREIGHAAAETYLLTRLSFKLLSYLGVGYRWITRLLALALYAMLLMPGFLQVAFHYFFSSQVRRSVVYGDQPRNRLDLYLPTNFDDLKPVVIFITGGAWIIGYKAWGSLLGLQLAERDIIVACVDYRNFPQGTISDMVADVCQGIAYICNNIIEFGGDPNKIYLMGQSAGAHISACALLQQAVKESRGDNISWSVSQIKAYFGLSGGYNLLKLVDHFHGRGLYRSIFLSIMEGEKALEEFSPELIIQHPSTSDAVYLLPRIILFHGTADDSIPCDASKTFVDALREVGAQADLILYDGKTHTDLFLQDPLRGGKDELFDYLVAFIHADDKKALARDAMAPPRRRFVPEILAKLAGQVSPF</sequence>